<dbReference type="EMBL" id="CM001224">
    <property type="protein sequence ID" value="KEH18791.1"/>
    <property type="molecule type" value="Genomic_DNA"/>
</dbReference>
<feature type="coiled-coil region" evidence="5">
    <location>
        <begin position="34"/>
        <end position="68"/>
    </location>
</feature>
<gene>
    <name evidence="7" type="ordered locus">MTR_8g028520</name>
</gene>
<dbReference type="PRINTS" id="PR00364">
    <property type="entry name" value="DISEASERSIST"/>
</dbReference>
<evidence type="ECO:0000256" key="2">
    <source>
        <dbReference type="ARBA" id="ARBA00022741"/>
    </source>
</evidence>
<reference evidence="7 9" key="2">
    <citation type="journal article" date="2014" name="BMC Genomics">
        <title>An improved genome release (version Mt4.0) for the model legume Medicago truncatula.</title>
        <authorList>
            <person name="Tang H."/>
            <person name="Krishnakumar V."/>
            <person name="Bidwell S."/>
            <person name="Rosen B."/>
            <person name="Chan A."/>
            <person name="Zhou S."/>
            <person name="Gentzbittel L."/>
            <person name="Childs K.L."/>
            <person name="Yandell M."/>
            <person name="Gundlach H."/>
            <person name="Mayer K.F."/>
            <person name="Schwartz D.C."/>
            <person name="Town C.D."/>
        </authorList>
    </citation>
    <scope>GENOME REANNOTATION</scope>
    <source>
        <strain evidence="7">A17</strain>
        <strain evidence="8 9">cv. Jemalong A17</strain>
    </source>
</reference>
<dbReference type="EnsemblPlants" id="KEH18791">
    <property type="protein sequence ID" value="KEH18791"/>
    <property type="gene ID" value="MTR_8g028520"/>
</dbReference>
<dbReference type="Gene3D" id="3.40.50.300">
    <property type="entry name" value="P-loop containing nucleotide triphosphate hydrolases"/>
    <property type="match status" value="1"/>
</dbReference>
<dbReference type="Pfam" id="PF23247">
    <property type="entry name" value="LRR_RPS2"/>
    <property type="match status" value="6"/>
</dbReference>
<dbReference type="Pfam" id="PF00931">
    <property type="entry name" value="NB-ARC"/>
    <property type="match status" value="1"/>
</dbReference>
<keyword evidence="4" id="KW-0067">ATP-binding</keyword>
<feature type="domain" description="AAA+ ATPase" evidence="6">
    <location>
        <begin position="172"/>
        <end position="351"/>
    </location>
</feature>
<keyword evidence="9" id="KW-1185">Reference proteome</keyword>
<dbReference type="InterPro" id="IPR057135">
    <property type="entry name" value="At4g27190-like_LRR"/>
</dbReference>
<name>A0A072TNL4_MEDTR</name>
<dbReference type="PANTHER" id="PTHR33463:SF196">
    <property type="entry name" value="NB-ARC DOMAIN DISEASE RESISTANCE PROTEIN"/>
    <property type="match status" value="1"/>
</dbReference>
<dbReference type="HOGENOM" id="CLU_000427_3_0_1"/>
<dbReference type="PaxDb" id="3880-AES78665"/>
<sequence length="2071" mass="237337">MEPASSKCVEKAVDFVLYLTIRHVGYIFYYKENVSELNSLVEKLILERESLEHRVDKAEDNLGITESNVATWLQKVDKTRTETEKFQDDKGHAKTRFSSGLFHYLRNRHRLGRKAKKMAVDVKLLIDEKFDGVSYQQKPTSMHVALFNDGYVEFASRKDTIKSIMEKLEDSTVRMIGVHGPGGVGKSTLIKEIVKKAQVKKLFSMVVIVEITNNPNLRKIQEEIAYVLGLNLEGEGETVRADRLRRRLKKERKNTLVVLDDLWDRIDLNKIGIPFDDDSSRLAKGKSPGDYNRDDDSSRLKIQDMKGSNFTMVKKGKSPGDYNGCKILLTSRDKKVLSDKMDVESVFYVGELNGAESLMLFKEEAGIHDEMFNFKQDIVKYCAGIPMAIVTVGRALRKKSESMWEATLEKLKKEELSGVQKSMEIYVKMSYDHLESEELRSIFLLCAQMGHQQLIMDLVKYCFGLGILEGVYTLREARDRVYTSIQKLKDSSLMSDGSSSDHFNMHDMAQDAALSIAHKEKNVFALRNGKLDDWPDKDILGRCTVISIRNCEIIDELPKFIHCPQLKFFQIDNDDPSLKIPENFLKEWKNSEMLCLERCVLVDNLSIVGKLKKLRILSFSGSQIENLPAELGCLDKLQLFDISNCFITKVVPPSFISSLTCLEELYIRKSLIKVVVDGEPNQSQITFLSQLKHLHQLRVVDLCIPSAAVLPRDLFFDRLTDYKIVIGDFKMLSVGDFRMPNKYKTLRSLALQLIDGTDIHSQKGIKLLFKGVENLLLGELNGVQNVFYELNLDGFPDLKNLSIINNNGIEYIVNSIELLNPQNVFLNLESLCLYKLRKIKMLCYTPVTDASFAKLKTIKVKMCTQMKTLFSFYMVKFLASLETIDVSECDSLKEIVAKEGKEDFNKVEFHNFYTHDEMLSVEEQTTKNTVAENDDSVVDSLSLFDDLIEIPNLESLKLSSIKSKNIWRDQPLSNICFQNLIKLTVKDCYNLKYLCSFSVASKFKKLKGLFISDCLKMEKIFSTEGNTVEKVCIFPKLEEIQLNKLNMLTDICQVEVGADSFSSLISVQIEGCKKLDKIFPSHMTGCFGSLDILKVIDCMSVESIFEGVIGFKNLRIIEVTECHNLSYVLPASVAKDLKRLEGISVSHCDKMKEIVASDDGPQTQLVFPEVTFMQLYGLFNVKRFYKGGHIECPKLKQLVVNFCRKLDVFTTETTNEERQGVFLAEKVISNLEIMEIHSKDALWLKNNTWKYRMDCIKELSLRYLRGVELLYWFLDRMPNLENLNLFSGNLHEGLVPSGNIGPQERLGTVLQLKTLTLWLSTIKDLGFDRDPLLQRLEHLLLLDCHSLVTLAPSSLSLTHLTYLEVNSCRGLMNLMAISTAKSMVQLAKMKVIECKMQEIVTNEGNEEDRMIEVVFSKLVYLELVGLHYLTSFCSYKNCEFKFPSLEILVVRECVRMETFTVGQTTAPKLQNIHVIEGEEEEKQYWEGDLNTTIQKKFKDKISFKYMERLNLINYHDLLEQVWHCSDLVQEYMFRNLTSLVVSYRNNLVHAIPSHLLPCFENLDELEVSDCSAVKVIFNLNDTMVTKALGKFRLKKLLLYNLPILEHVWDKDPEGIFFLQVLQEMSVTECDNLKYLFPASVAKDLTRLKVLSATNCEELVEIFSKDEIPAEGEIKEFPQLTTMHLINLPRLKYFYPRLHKLEWPALKELHAHPCNLTILKCREDHPEDQALIPIEKIPSMDKLIVVIGDTLVRWNRWSSKLQFDKLQHFQEESDSVLHVFLGMLPAIGKLEFDNCLVEEIFSPERPNADYKSVLLHLTEIELNNMFNLNSIGLEHSWLHSIPENLKKLVVTNCGRLINLVPDMVSFSSLKYLDVSICSGMLYLFTSSTAKSLCRLKVMKIESCESMQEIVSTEGDESGEDKKLIFEDLRTLFLKDLSKLRCFYSGKFSLCFPSLEKVSLILCISMNTFSPVNEIDPTKLYYGGVRFHTGEPQWEVDLNSTIRKWVEEEVCTKLTTYFISQKYFFDLRIVSSTSLFPLLSVYIVDDVWGASLPCLISSGMFESWVSKGMFLEG</sequence>
<keyword evidence="3" id="KW-0611">Plant defense</keyword>
<dbReference type="SMART" id="SM00382">
    <property type="entry name" value="AAA"/>
    <property type="match status" value="1"/>
</dbReference>
<dbReference type="InterPro" id="IPR002182">
    <property type="entry name" value="NB-ARC"/>
</dbReference>
<dbReference type="GO" id="GO:0005524">
    <property type="term" value="F:ATP binding"/>
    <property type="evidence" value="ECO:0007669"/>
    <property type="project" value="UniProtKB-KW"/>
</dbReference>
<dbReference type="SUPFAM" id="SSF52058">
    <property type="entry name" value="L domain-like"/>
    <property type="match status" value="3"/>
</dbReference>
<dbReference type="InterPro" id="IPR027417">
    <property type="entry name" value="P-loop_NTPase"/>
</dbReference>
<evidence type="ECO:0000313" key="8">
    <source>
        <dbReference type="EnsemblPlants" id="KEH18791"/>
    </source>
</evidence>
<dbReference type="GO" id="GO:0006952">
    <property type="term" value="P:defense response"/>
    <property type="evidence" value="ECO:0007669"/>
    <property type="project" value="UniProtKB-KW"/>
</dbReference>
<evidence type="ECO:0000313" key="9">
    <source>
        <dbReference type="Proteomes" id="UP000002051"/>
    </source>
</evidence>
<keyword evidence="2" id="KW-0547">Nucleotide-binding</keyword>
<dbReference type="GO" id="GO:0043531">
    <property type="term" value="F:ADP binding"/>
    <property type="evidence" value="ECO:0007669"/>
    <property type="project" value="InterPro"/>
</dbReference>
<comment type="similarity">
    <text evidence="1">Belongs to the disease resistance NB-LRR family.</text>
</comment>
<dbReference type="Gene3D" id="3.80.10.10">
    <property type="entry name" value="Ribonuclease Inhibitor"/>
    <property type="match status" value="5"/>
</dbReference>
<evidence type="ECO:0000256" key="4">
    <source>
        <dbReference type="ARBA" id="ARBA00022840"/>
    </source>
</evidence>
<evidence type="ECO:0000256" key="1">
    <source>
        <dbReference type="ARBA" id="ARBA00008894"/>
    </source>
</evidence>
<dbReference type="InterPro" id="IPR003593">
    <property type="entry name" value="AAA+_ATPase"/>
</dbReference>
<dbReference type="PANTHER" id="PTHR33463">
    <property type="entry name" value="NB-ARC DOMAIN-CONTAINING PROTEIN-RELATED"/>
    <property type="match status" value="1"/>
</dbReference>
<reference evidence="7 9" key="1">
    <citation type="journal article" date="2011" name="Nature">
        <title>The Medicago genome provides insight into the evolution of rhizobial symbioses.</title>
        <authorList>
            <person name="Young N.D."/>
            <person name="Debelle F."/>
            <person name="Oldroyd G.E."/>
            <person name="Geurts R."/>
            <person name="Cannon S.B."/>
            <person name="Udvardi M.K."/>
            <person name="Benedito V.A."/>
            <person name="Mayer K.F."/>
            <person name="Gouzy J."/>
            <person name="Schoof H."/>
            <person name="Van de Peer Y."/>
            <person name="Proost S."/>
            <person name="Cook D.R."/>
            <person name="Meyers B.C."/>
            <person name="Spannagl M."/>
            <person name="Cheung F."/>
            <person name="De Mita S."/>
            <person name="Krishnakumar V."/>
            <person name="Gundlach H."/>
            <person name="Zhou S."/>
            <person name="Mudge J."/>
            <person name="Bharti A.K."/>
            <person name="Murray J.D."/>
            <person name="Naoumkina M.A."/>
            <person name="Rosen B."/>
            <person name="Silverstein K.A."/>
            <person name="Tang H."/>
            <person name="Rombauts S."/>
            <person name="Zhao P.X."/>
            <person name="Zhou P."/>
            <person name="Barbe V."/>
            <person name="Bardou P."/>
            <person name="Bechner M."/>
            <person name="Bellec A."/>
            <person name="Berger A."/>
            <person name="Berges H."/>
            <person name="Bidwell S."/>
            <person name="Bisseling T."/>
            <person name="Choisne N."/>
            <person name="Couloux A."/>
            <person name="Denny R."/>
            <person name="Deshpande S."/>
            <person name="Dai X."/>
            <person name="Doyle J.J."/>
            <person name="Dudez A.M."/>
            <person name="Farmer A.D."/>
            <person name="Fouteau S."/>
            <person name="Franken C."/>
            <person name="Gibelin C."/>
            <person name="Gish J."/>
            <person name="Goldstein S."/>
            <person name="Gonzalez A.J."/>
            <person name="Green P.J."/>
            <person name="Hallab A."/>
            <person name="Hartog M."/>
            <person name="Hua A."/>
            <person name="Humphray S.J."/>
            <person name="Jeong D.H."/>
            <person name="Jing Y."/>
            <person name="Jocker A."/>
            <person name="Kenton S.M."/>
            <person name="Kim D.J."/>
            <person name="Klee K."/>
            <person name="Lai H."/>
            <person name="Lang C."/>
            <person name="Lin S."/>
            <person name="Macmil S.L."/>
            <person name="Magdelenat G."/>
            <person name="Matthews L."/>
            <person name="McCorrison J."/>
            <person name="Monaghan E.L."/>
            <person name="Mun J.H."/>
            <person name="Najar F.Z."/>
            <person name="Nicholson C."/>
            <person name="Noirot C."/>
            <person name="O'Bleness M."/>
            <person name="Paule C.R."/>
            <person name="Poulain J."/>
            <person name="Prion F."/>
            <person name="Qin B."/>
            <person name="Qu C."/>
            <person name="Retzel E.F."/>
            <person name="Riddle C."/>
            <person name="Sallet E."/>
            <person name="Samain S."/>
            <person name="Samson N."/>
            <person name="Sanders I."/>
            <person name="Saurat O."/>
            <person name="Scarpelli C."/>
            <person name="Schiex T."/>
            <person name="Segurens B."/>
            <person name="Severin A.J."/>
            <person name="Sherrier D.J."/>
            <person name="Shi R."/>
            <person name="Sims S."/>
            <person name="Singer S.R."/>
            <person name="Sinharoy S."/>
            <person name="Sterck L."/>
            <person name="Viollet A."/>
            <person name="Wang B.B."/>
            <person name="Wang K."/>
            <person name="Wang M."/>
            <person name="Wang X."/>
            <person name="Warfsmann J."/>
            <person name="Weissenbach J."/>
            <person name="White D.D."/>
            <person name="White J.D."/>
            <person name="Wiley G.B."/>
            <person name="Wincker P."/>
            <person name="Xing Y."/>
            <person name="Yang L."/>
            <person name="Yao Z."/>
            <person name="Ying F."/>
            <person name="Zhai J."/>
            <person name="Zhou L."/>
            <person name="Zuber A."/>
            <person name="Denarie J."/>
            <person name="Dixon R.A."/>
            <person name="May G.D."/>
            <person name="Schwartz D.C."/>
            <person name="Rogers J."/>
            <person name="Quetier F."/>
            <person name="Town C.D."/>
            <person name="Roe B.A."/>
        </authorList>
    </citation>
    <scope>NUCLEOTIDE SEQUENCE [LARGE SCALE GENOMIC DNA]</scope>
    <source>
        <strain evidence="7">A17</strain>
        <strain evidence="8 9">cv. Jemalong A17</strain>
    </source>
</reference>
<reference evidence="8" key="3">
    <citation type="submission" date="2015-04" db="UniProtKB">
        <authorList>
            <consortium name="EnsemblPlants"/>
        </authorList>
    </citation>
    <scope>IDENTIFICATION</scope>
    <source>
        <strain evidence="8">cv. Jemalong A17</strain>
    </source>
</reference>
<dbReference type="SUPFAM" id="SSF52047">
    <property type="entry name" value="RNI-like"/>
    <property type="match status" value="1"/>
</dbReference>
<dbReference type="Proteomes" id="UP000002051">
    <property type="component" value="Chromosome 8"/>
</dbReference>
<evidence type="ECO:0000256" key="5">
    <source>
        <dbReference type="SAM" id="Coils"/>
    </source>
</evidence>
<evidence type="ECO:0000256" key="3">
    <source>
        <dbReference type="ARBA" id="ARBA00022821"/>
    </source>
</evidence>
<dbReference type="InterPro" id="IPR042197">
    <property type="entry name" value="Apaf_helical"/>
</dbReference>
<evidence type="ECO:0000313" key="7">
    <source>
        <dbReference type="EMBL" id="KEH18791.1"/>
    </source>
</evidence>
<protein>
    <submittedName>
        <fullName evidence="7">Rpp4C4</fullName>
    </submittedName>
</protein>
<dbReference type="SUPFAM" id="SSF52540">
    <property type="entry name" value="P-loop containing nucleoside triphosphate hydrolases"/>
    <property type="match status" value="1"/>
</dbReference>
<dbReference type="InterPro" id="IPR032675">
    <property type="entry name" value="LRR_dom_sf"/>
</dbReference>
<evidence type="ECO:0000259" key="6">
    <source>
        <dbReference type="SMART" id="SM00382"/>
    </source>
</evidence>
<proteinExistence type="inferred from homology"/>
<organism evidence="7 9">
    <name type="scientific">Medicago truncatula</name>
    <name type="common">Barrel medic</name>
    <name type="synonym">Medicago tribuloides</name>
    <dbReference type="NCBI Taxonomy" id="3880"/>
    <lineage>
        <taxon>Eukaryota</taxon>
        <taxon>Viridiplantae</taxon>
        <taxon>Streptophyta</taxon>
        <taxon>Embryophyta</taxon>
        <taxon>Tracheophyta</taxon>
        <taxon>Spermatophyta</taxon>
        <taxon>Magnoliopsida</taxon>
        <taxon>eudicotyledons</taxon>
        <taxon>Gunneridae</taxon>
        <taxon>Pentapetalae</taxon>
        <taxon>rosids</taxon>
        <taxon>fabids</taxon>
        <taxon>Fabales</taxon>
        <taxon>Fabaceae</taxon>
        <taxon>Papilionoideae</taxon>
        <taxon>50 kb inversion clade</taxon>
        <taxon>NPAAA clade</taxon>
        <taxon>Hologalegina</taxon>
        <taxon>IRL clade</taxon>
        <taxon>Trifolieae</taxon>
        <taxon>Medicago</taxon>
    </lineage>
</organism>
<dbReference type="InterPro" id="IPR050905">
    <property type="entry name" value="Plant_NBS-LRR"/>
</dbReference>
<dbReference type="eggNOG" id="KOG4658">
    <property type="taxonomic scope" value="Eukaryota"/>
</dbReference>
<accession>A0A072TNL4</accession>
<keyword evidence="5" id="KW-0175">Coiled coil</keyword>
<dbReference type="Gene3D" id="1.10.8.430">
    <property type="entry name" value="Helical domain of apoptotic protease-activating factors"/>
    <property type="match status" value="1"/>
</dbReference>